<proteinExistence type="predicted"/>
<evidence type="ECO:0000313" key="2">
    <source>
        <dbReference type="Proteomes" id="UP001596138"/>
    </source>
</evidence>
<keyword evidence="2" id="KW-1185">Reference proteome</keyword>
<comment type="caution">
    <text evidence="1">The sequence shown here is derived from an EMBL/GenBank/DDBJ whole genome shotgun (WGS) entry which is preliminary data.</text>
</comment>
<evidence type="ECO:0000313" key="1">
    <source>
        <dbReference type="EMBL" id="MFC6239250.1"/>
    </source>
</evidence>
<organism evidence="1 2">
    <name type="scientific">Longivirga aurantiaca</name>
    <dbReference type="NCBI Taxonomy" id="1837743"/>
    <lineage>
        <taxon>Bacteria</taxon>
        <taxon>Bacillati</taxon>
        <taxon>Actinomycetota</taxon>
        <taxon>Actinomycetes</taxon>
        <taxon>Sporichthyales</taxon>
        <taxon>Sporichthyaceae</taxon>
        <taxon>Longivirga</taxon>
    </lineage>
</organism>
<dbReference type="Proteomes" id="UP001596138">
    <property type="component" value="Unassembled WGS sequence"/>
</dbReference>
<dbReference type="RefSeq" id="WP_386768369.1">
    <property type="nucleotide sequence ID" value="NZ_JBHSTI010000009.1"/>
</dbReference>
<accession>A0ABW1T597</accession>
<gene>
    <name evidence="1" type="ORF">ACFQGU_15330</name>
</gene>
<name>A0ABW1T597_9ACTN</name>
<reference evidence="2" key="1">
    <citation type="journal article" date="2019" name="Int. J. Syst. Evol. Microbiol.">
        <title>The Global Catalogue of Microorganisms (GCM) 10K type strain sequencing project: providing services to taxonomists for standard genome sequencing and annotation.</title>
        <authorList>
            <consortium name="The Broad Institute Genomics Platform"/>
            <consortium name="The Broad Institute Genome Sequencing Center for Infectious Disease"/>
            <person name="Wu L."/>
            <person name="Ma J."/>
        </authorList>
    </citation>
    <scope>NUCLEOTIDE SEQUENCE [LARGE SCALE GENOMIC DNA]</scope>
    <source>
        <strain evidence="2">CGMCC 4.7317</strain>
    </source>
</reference>
<protein>
    <submittedName>
        <fullName evidence="1">Uncharacterized protein</fullName>
    </submittedName>
</protein>
<dbReference type="EMBL" id="JBHSTI010000009">
    <property type="protein sequence ID" value="MFC6239250.1"/>
    <property type="molecule type" value="Genomic_DNA"/>
</dbReference>
<sequence>MAARPHDIVDLYLAPVALGVDERLAELARLSQAELFVQVSLSTDREPVSTEERRRGLLLTVTHLLELHDWEPAWDEGGRGLRLSHGGHSLTLGITPNLREFLET</sequence>